<accession>A0A223HZD0</accession>
<reference evidence="1 2" key="1">
    <citation type="submission" date="2016-08" db="EMBL/GenBank/DDBJ databases">
        <title>A novel genetic cassette of butanologenic Thermoanaerobacterium thermosaccharolyticum that directly convert cellulose to butanol.</title>
        <authorList>
            <person name="Li T."/>
            <person name="He J."/>
        </authorList>
    </citation>
    <scope>NUCLEOTIDE SEQUENCE [LARGE SCALE GENOMIC DNA]</scope>
    <source>
        <strain evidence="1 2">TG57</strain>
    </source>
</reference>
<name>A0A223HZD0_THETR</name>
<protein>
    <submittedName>
        <fullName evidence="1">Enterotoxin</fullName>
    </submittedName>
</protein>
<organism evidence="1 2">
    <name type="scientific">Thermoanaerobacterium thermosaccharolyticum</name>
    <name type="common">Clostridium thermosaccharolyticum</name>
    <dbReference type="NCBI Taxonomy" id="1517"/>
    <lineage>
        <taxon>Bacteria</taxon>
        <taxon>Bacillati</taxon>
        <taxon>Bacillota</taxon>
        <taxon>Clostridia</taxon>
        <taxon>Thermoanaerobacterales</taxon>
        <taxon>Thermoanaerobacteraceae</taxon>
        <taxon>Thermoanaerobacterium</taxon>
    </lineage>
</organism>
<evidence type="ECO:0000313" key="1">
    <source>
        <dbReference type="EMBL" id="AST57655.1"/>
    </source>
</evidence>
<evidence type="ECO:0000313" key="2">
    <source>
        <dbReference type="Proteomes" id="UP000214975"/>
    </source>
</evidence>
<dbReference type="Pfam" id="PF08239">
    <property type="entry name" value="SH3_3"/>
    <property type="match status" value="1"/>
</dbReference>
<dbReference type="Proteomes" id="UP000214975">
    <property type="component" value="Chromosome"/>
</dbReference>
<gene>
    <name evidence="1" type="ORF">Thert_01645</name>
</gene>
<dbReference type="RefSeq" id="WP_094397329.1">
    <property type="nucleotide sequence ID" value="NZ_CP016893.1"/>
</dbReference>
<proteinExistence type="predicted"/>
<dbReference type="Gene3D" id="2.30.30.40">
    <property type="entry name" value="SH3 Domains"/>
    <property type="match status" value="1"/>
</dbReference>
<dbReference type="AlphaFoldDB" id="A0A223HZD0"/>
<dbReference type="PROSITE" id="PS51781">
    <property type="entry name" value="SH3B"/>
    <property type="match status" value="1"/>
</dbReference>
<dbReference type="InterPro" id="IPR003646">
    <property type="entry name" value="SH3-like_bac-type"/>
</dbReference>
<sequence length="127" mass="13974">MVKKINLLFASTLIITTIFAMPLAYGKTINNVNIKDTNKTNVTKIKDDVAKPMQFGMAIVTAPSGLNVRTGPGTNYPIKGAYPYHTILDITGFAEEDSNGTLWYHVEDLDKTLSGWVDGDYIEMIGD</sequence>
<dbReference type="EMBL" id="CP016893">
    <property type="protein sequence ID" value="AST57655.1"/>
    <property type="molecule type" value="Genomic_DNA"/>
</dbReference>